<keyword evidence="2" id="KW-1185">Reference proteome</keyword>
<accession>A0AC61NBI9</accession>
<reference evidence="1" key="1">
    <citation type="submission" date="2021-01" db="EMBL/GenBank/DDBJ databases">
        <title>Complete genome sequence of Clostridiales bacterium R-7.</title>
        <authorList>
            <person name="Mahoney-Kurpe S.C."/>
            <person name="Palevich N."/>
            <person name="Koike S."/>
            <person name="Moon C.D."/>
            <person name="Attwood G.T."/>
        </authorList>
    </citation>
    <scope>NUCLEOTIDE SEQUENCE</scope>
    <source>
        <strain evidence="1">R-7</strain>
    </source>
</reference>
<organism evidence="1 2">
    <name type="scientific">Aristaeella hokkaidonensis</name>
    <dbReference type="NCBI Taxonomy" id="3046382"/>
    <lineage>
        <taxon>Bacteria</taxon>
        <taxon>Bacillati</taxon>
        <taxon>Bacillota</taxon>
        <taxon>Clostridia</taxon>
        <taxon>Eubacteriales</taxon>
        <taxon>Aristaeellaceae</taxon>
        <taxon>Aristaeella</taxon>
    </lineage>
</organism>
<proteinExistence type="predicted"/>
<dbReference type="Proteomes" id="UP000682782">
    <property type="component" value="Chromosome"/>
</dbReference>
<sequence length="373" mass="41834">MSHLFHCYASAAFGMEGLVSRELKNNGLHDVEAENGFVLFSASGEELFLANMKLHFSDRLFIILTAGECKSFEDLFQLVSSVRWTDYFSPDNFIDISCKCTRSRLMSQRDCQSITKKAIIENVKKATGQKTFPESGSALSVHVSVRNDLVRILLNTSGEALSRRGYRTWNGEAPLRETLAAALVELSGWRPGQPLHDPCCGTGTILIEAALQSGRIAPGINRQFAMENYKCFRFLCFSSLRASLKAMESRECISGISGSDLDPEALELAKRHIAQAGLGSNAIHLEHLPLQELNLETENGVFICNPPYGERLSDQAGCRKLYHDLFLLKKRHPSWKLCAISSDPAFERSFGKKADRKRRLYNGRLECVYYIYN</sequence>
<dbReference type="EMBL" id="CP068393">
    <property type="protein sequence ID" value="QUC67961.1"/>
    <property type="molecule type" value="Genomic_DNA"/>
</dbReference>
<keyword evidence="1" id="KW-0808">Transferase</keyword>
<protein>
    <submittedName>
        <fullName evidence="1">Class I SAM-dependent RNA methyltransferase</fullName>
    </submittedName>
</protein>
<evidence type="ECO:0000313" key="1">
    <source>
        <dbReference type="EMBL" id="QUC67961.1"/>
    </source>
</evidence>
<name>A0AC61NBI9_9FIRM</name>
<keyword evidence="1" id="KW-0489">Methyltransferase</keyword>
<evidence type="ECO:0000313" key="2">
    <source>
        <dbReference type="Proteomes" id="UP000682782"/>
    </source>
</evidence>
<gene>
    <name evidence="1" type="ORF">JYE49_04485</name>
</gene>